<feature type="active site" description="Tele-phosphohistidine intermediate" evidence="1">
    <location>
        <position position="16"/>
    </location>
</feature>
<dbReference type="KEGG" id="paro:CUV01_08855"/>
<dbReference type="InterPro" id="IPR013078">
    <property type="entry name" value="His_Pase_superF_clade-1"/>
</dbReference>
<protein>
    <submittedName>
        <fullName evidence="3">Histidine phosphatase family protein</fullName>
    </submittedName>
</protein>
<dbReference type="PANTHER" id="PTHR48100">
    <property type="entry name" value="BROAD-SPECIFICITY PHOSPHATASE YOR283W-RELATED"/>
    <property type="match status" value="1"/>
</dbReference>
<evidence type="ECO:0000256" key="1">
    <source>
        <dbReference type="PIRSR" id="PIRSR613078-1"/>
    </source>
</evidence>
<dbReference type="AlphaFoldDB" id="A0A2K9F2W8"/>
<dbReference type="Proteomes" id="UP000233742">
    <property type="component" value="Chromosome"/>
</dbReference>
<reference evidence="3 4" key="1">
    <citation type="submission" date="2017-12" db="EMBL/GenBank/DDBJ databases">
        <authorList>
            <person name="Hurst M.R.H."/>
        </authorList>
    </citation>
    <scope>NUCLEOTIDE SEQUENCE [LARGE SCALE GENOMIC DNA]</scope>
    <source>
        <strain evidence="3 4">BM15</strain>
    </source>
</reference>
<evidence type="ECO:0000313" key="4">
    <source>
        <dbReference type="Proteomes" id="UP000233742"/>
    </source>
</evidence>
<organism evidence="3 4">
    <name type="scientific">Paracoccus tegillarcae</name>
    <dbReference type="NCBI Taxonomy" id="1529068"/>
    <lineage>
        <taxon>Bacteria</taxon>
        <taxon>Pseudomonadati</taxon>
        <taxon>Pseudomonadota</taxon>
        <taxon>Alphaproteobacteria</taxon>
        <taxon>Rhodobacterales</taxon>
        <taxon>Paracoccaceae</taxon>
        <taxon>Paracoccus</taxon>
    </lineage>
</organism>
<evidence type="ECO:0000256" key="2">
    <source>
        <dbReference type="PIRSR" id="PIRSR613078-2"/>
    </source>
</evidence>
<dbReference type="InterPro" id="IPR050275">
    <property type="entry name" value="PGM_Phosphatase"/>
</dbReference>
<dbReference type="GO" id="GO:0016791">
    <property type="term" value="F:phosphatase activity"/>
    <property type="evidence" value="ECO:0007669"/>
    <property type="project" value="TreeGrafter"/>
</dbReference>
<evidence type="ECO:0000313" key="3">
    <source>
        <dbReference type="EMBL" id="AUH33481.1"/>
    </source>
</evidence>
<gene>
    <name evidence="3" type="ORF">CUV01_08855</name>
</gene>
<dbReference type="GO" id="GO:0005737">
    <property type="term" value="C:cytoplasm"/>
    <property type="evidence" value="ECO:0007669"/>
    <property type="project" value="TreeGrafter"/>
</dbReference>
<feature type="binding site" evidence="2">
    <location>
        <begin position="15"/>
        <end position="22"/>
    </location>
    <ligand>
        <name>substrate</name>
    </ligand>
</feature>
<feature type="binding site" evidence="2">
    <location>
        <position position="65"/>
    </location>
    <ligand>
        <name>substrate</name>
    </ligand>
</feature>
<accession>A0A2K9F2W8</accession>
<dbReference type="RefSeq" id="WP_101460150.1">
    <property type="nucleotide sequence ID" value="NZ_CP025408.1"/>
</dbReference>
<dbReference type="InterPro" id="IPR029033">
    <property type="entry name" value="His_PPase_superfam"/>
</dbReference>
<dbReference type="Pfam" id="PF00300">
    <property type="entry name" value="His_Phos_1"/>
    <property type="match status" value="1"/>
</dbReference>
<dbReference type="OrthoDB" id="9781415at2"/>
<dbReference type="PANTHER" id="PTHR48100:SF1">
    <property type="entry name" value="HISTIDINE PHOSPHATASE FAMILY PROTEIN-RELATED"/>
    <property type="match status" value="1"/>
</dbReference>
<dbReference type="SUPFAM" id="SSF53254">
    <property type="entry name" value="Phosphoglycerate mutase-like"/>
    <property type="match status" value="1"/>
</dbReference>
<proteinExistence type="predicted"/>
<sequence length="195" mass="21330">MSDSTQPSKEFLFLRHGQTDWNALGLLQGRSDRPLDATGMKQAHASAGLLSAENIGFIVSSPLLRARQTADVVSEALGVPVTNDQNLIERGFGSLEGRPVNDIVSDAKTGLNIASSKNLAPDAEPWEDVCKRTMDAVTHWLTSQPDERILFVGHFGVMSAICEQLVGVVKPAKNATPYRFVKGLSNWELMEVRER</sequence>
<dbReference type="CDD" id="cd07067">
    <property type="entry name" value="HP_PGM_like"/>
    <property type="match status" value="1"/>
</dbReference>
<keyword evidence="4" id="KW-1185">Reference proteome</keyword>
<feature type="active site" description="Proton donor/acceptor" evidence="1">
    <location>
        <position position="89"/>
    </location>
</feature>
<dbReference type="Gene3D" id="3.40.50.1240">
    <property type="entry name" value="Phosphoglycerate mutase-like"/>
    <property type="match status" value="1"/>
</dbReference>
<dbReference type="SMART" id="SM00855">
    <property type="entry name" value="PGAM"/>
    <property type="match status" value="1"/>
</dbReference>
<name>A0A2K9F2W8_9RHOB</name>
<dbReference type="EMBL" id="CP025408">
    <property type="protein sequence ID" value="AUH33481.1"/>
    <property type="molecule type" value="Genomic_DNA"/>
</dbReference>